<dbReference type="AlphaFoldDB" id="A0AAP8QHT7"/>
<evidence type="ECO:0000313" key="2">
    <source>
        <dbReference type="Proteomes" id="UP000239759"/>
    </source>
</evidence>
<reference evidence="1 2" key="1">
    <citation type="submission" date="2018-02" db="EMBL/GenBank/DDBJ databases">
        <title>Comparative analysis of genomes of three Brevibacillus laterosporus strains producers of potent antimicrobials isolated from silage.</title>
        <authorList>
            <person name="Kojic M."/>
            <person name="Miljkovic M."/>
            <person name="Studholme D."/>
            <person name="Filipic B."/>
        </authorList>
    </citation>
    <scope>NUCLEOTIDE SEQUENCE [LARGE SCALE GENOMIC DNA]</scope>
    <source>
        <strain evidence="1 2">BGSP11</strain>
    </source>
</reference>
<proteinExistence type="predicted"/>
<organism evidence="1 2">
    <name type="scientific">Brevibacillus laterosporus</name>
    <name type="common">Bacillus laterosporus</name>
    <dbReference type="NCBI Taxonomy" id="1465"/>
    <lineage>
        <taxon>Bacteria</taxon>
        <taxon>Bacillati</taxon>
        <taxon>Bacillota</taxon>
        <taxon>Bacilli</taxon>
        <taxon>Bacillales</taxon>
        <taxon>Paenibacillaceae</taxon>
        <taxon>Brevibacillus</taxon>
    </lineage>
</organism>
<dbReference type="EMBL" id="PRKQ01000001">
    <property type="protein sequence ID" value="PPB12818.1"/>
    <property type="molecule type" value="Genomic_DNA"/>
</dbReference>
<name>A0AAP8QHT7_BRELA</name>
<protein>
    <submittedName>
        <fullName evidence="1">Uncharacterized protein</fullName>
    </submittedName>
</protein>
<evidence type="ECO:0000313" key="1">
    <source>
        <dbReference type="EMBL" id="PPB12818.1"/>
    </source>
</evidence>
<gene>
    <name evidence="1" type="ORF">C4A77_00090</name>
</gene>
<dbReference type="Proteomes" id="UP000239759">
    <property type="component" value="Unassembled WGS sequence"/>
</dbReference>
<sequence>MAFNFQYNDPLLIEWRKGDETDPYIDRTETHKIINNRIVLSEIPAEFHRVEIYGYSEIDQRKPDSRPIPLEDEFIVTYYNGFITFHPSQEYKTVAVSYKGRGMIQYPASRIYAHNPNSDVVENLQHIIDTALIKIIEVGDSIDKALEAAKNANMAAEGAFFATNRANQATEMALSASDKAIKAGNNADEKADLAYKAAMTTRLIWLKPVDKYEDIALVYPNPEIGSTTMVLSTGSRYRYEGDGNWKEIDNYTRGSIPLANDKVDGLISSEDFNLIHDKLQIKSIYFVLPTITMDGVQKYIIPIPFDCKIKSIKAICNKPSSASPTHIFIEKISGSEFGTHSEWKKITDLPIQFKTDHYSAFIPPLLFSEIKKDDVLRLFVEADKFDPLQEGISIQIDVVL</sequence>
<dbReference type="RefSeq" id="WP_104030219.1">
    <property type="nucleotide sequence ID" value="NZ_PRKQ01000001.1"/>
</dbReference>
<accession>A0AAP8QHT7</accession>
<comment type="caution">
    <text evidence="1">The sequence shown here is derived from an EMBL/GenBank/DDBJ whole genome shotgun (WGS) entry which is preliminary data.</text>
</comment>